<comment type="caution">
    <text evidence="1">The sequence shown here is derived from an EMBL/GenBank/DDBJ whole genome shotgun (WGS) entry which is preliminary data.</text>
</comment>
<gene>
    <name evidence="1" type="ORF">SPARVUS_LOCUS6236823</name>
</gene>
<reference evidence="1" key="1">
    <citation type="submission" date="2023-05" db="EMBL/GenBank/DDBJ databases">
        <authorList>
            <person name="Stuckert A."/>
        </authorList>
    </citation>
    <scope>NUCLEOTIDE SEQUENCE</scope>
</reference>
<sequence>PAGDNRASPTGRRTVLFTNSPPPCQLGHTALDGCAQSERYKTACLPSKTHKVKTHTVHCYPLIAPDVNPFLPSFISTVSVIFISTDHY</sequence>
<evidence type="ECO:0000313" key="2">
    <source>
        <dbReference type="Proteomes" id="UP001162483"/>
    </source>
</evidence>
<proteinExistence type="predicted"/>
<protein>
    <submittedName>
        <fullName evidence="1">Uncharacterized protein</fullName>
    </submittedName>
</protein>
<feature type="non-terminal residue" evidence="1">
    <location>
        <position position="1"/>
    </location>
</feature>
<organism evidence="1 2">
    <name type="scientific">Staurois parvus</name>
    <dbReference type="NCBI Taxonomy" id="386267"/>
    <lineage>
        <taxon>Eukaryota</taxon>
        <taxon>Metazoa</taxon>
        <taxon>Chordata</taxon>
        <taxon>Craniata</taxon>
        <taxon>Vertebrata</taxon>
        <taxon>Euteleostomi</taxon>
        <taxon>Amphibia</taxon>
        <taxon>Batrachia</taxon>
        <taxon>Anura</taxon>
        <taxon>Neobatrachia</taxon>
        <taxon>Ranoidea</taxon>
        <taxon>Ranidae</taxon>
        <taxon>Staurois</taxon>
    </lineage>
</organism>
<accession>A0ABN9D0X0</accession>
<evidence type="ECO:0000313" key="1">
    <source>
        <dbReference type="EMBL" id="CAI9565903.1"/>
    </source>
</evidence>
<dbReference type="Proteomes" id="UP001162483">
    <property type="component" value="Unassembled WGS sequence"/>
</dbReference>
<name>A0ABN9D0X0_9NEOB</name>
<dbReference type="EMBL" id="CATNWA010013892">
    <property type="protein sequence ID" value="CAI9565903.1"/>
    <property type="molecule type" value="Genomic_DNA"/>
</dbReference>
<keyword evidence="2" id="KW-1185">Reference proteome</keyword>